<proteinExistence type="inferred from homology"/>
<dbReference type="InterPro" id="IPR014284">
    <property type="entry name" value="RNA_pol_sigma-70_dom"/>
</dbReference>
<organism evidence="8 9">
    <name type="scientific">Asanoa siamensis</name>
    <dbReference type="NCBI Taxonomy" id="926357"/>
    <lineage>
        <taxon>Bacteria</taxon>
        <taxon>Bacillati</taxon>
        <taxon>Actinomycetota</taxon>
        <taxon>Actinomycetes</taxon>
        <taxon>Micromonosporales</taxon>
        <taxon>Micromonosporaceae</taxon>
        <taxon>Asanoa</taxon>
    </lineage>
</organism>
<evidence type="ECO:0000256" key="4">
    <source>
        <dbReference type="ARBA" id="ARBA00023125"/>
    </source>
</evidence>
<dbReference type="InterPro" id="IPR013324">
    <property type="entry name" value="RNA_pol_sigma_r3/r4-like"/>
</dbReference>
<dbReference type="InterPro" id="IPR007627">
    <property type="entry name" value="RNA_pol_sigma70_r2"/>
</dbReference>
<comment type="similarity">
    <text evidence="1">Belongs to the sigma-70 factor family. ECF subfamily.</text>
</comment>
<evidence type="ECO:0000256" key="1">
    <source>
        <dbReference type="ARBA" id="ARBA00010641"/>
    </source>
</evidence>
<keyword evidence="3" id="KW-0731">Sigma factor</keyword>
<dbReference type="InterPro" id="IPR007630">
    <property type="entry name" value="RNA_pol_sigma70_r4"/>
</dbReference>
<sequence>MRDDDGFDEFVRGNGYRLVQFATLLCGGDQSAADDLVSEGVARLYVAWGRVRTDDAFGYARRTIVNLHTDWWRRRKRRPEIPAERLPEIGLPDHDSHVLDRDTVTRALRELTRRERGVVILRYFADLTEQETARELGISLGTVKSTNARALAKLRVSHEFKTDDMTVSASQREGR</sequence>
<reference evidence="8 9" key="1">
    <citation type="submission" date="2021-01" db="EMBL/GenBank/DDBJ databases">
        <title>Whole genome shotgun sequence of Asanoa siamensis NBRC 107932.</title>
        <authorList>
            <person name="Komaki H."/>
            <person name="Tamura T."/>
        </authorList>
    </citation>
    <scope>NUCLEOTIDE SEQUENCE [LARGE SCALE GENOMIC DNA]</scope>
    <source>
        <strain evidence="8 9">NBRC 107932</strain>
    </source>
</reference>
<evidence type="ECO:0000259" key="6">
    <source>
        <dbReference type="Pfam" id="PF04542"/>
    </source>
</evidence>
<dbReference type="Pfam" id="PF04545">
    <property type="entry name" value="Sigma70_r4"/>
    <property type="match status" value="1"/>
</dbReference>
<evidence type="ECO:0000313" key="8">
    <source>
        <dbReference type="EMBL" id="GIF74444.1"/>
    </source>
</evidence>
<accession>A0ABQ4CT28</accession>
<keyword evidence="9" id="KW-1185">Reference proteome</keyword>
<dbReference type="PANTHER" id="PTHR43133:SF50">
    <property type="entry name" value="ECF RNA POLYMERASE SIGMA FACTOR SIGM"/>
    <property type="match status" value="1"/>
</dbReference>
<dbReference type="NCBIfam" id="TIGR02937">
    <property type="entry name" value="sigma70-ECF"/>
    <property type="match status" value="1"/>
</dbReference>
<name>A0ABQ4CT28_9ACTN</name>
<dbReference type="SUPFAM" id="SSF88946">
    <property type="entry name" value="Sigma2 domain of RNA polymerase sigma factors"/>
    <property type="match status" value="1"/>
</dbReference>
<dbReference type="RefSeq" id="WP_203715005.1">
    <property type="nucleotide sequence ID" value="NZ_BONE01000031.1"/>
</dbReference>
<dbReference type="GO" id="GO:0000428">
    <property type="term" value="C:DNA-directed RNA polymerase complex"/>
    <property type="evidence" value="ECO:0007669"/>
    <property type="project" value="UniProtKB-KW"/>
</dbReference>
<dbReference type="InterPro" id="IPR013325">
    <property type="entry name" value="RNA_pol_sigma_r2"/>
</dbReference>
<evidence type="ECO:0000313" key="9">
    <source>
        <dbReference type="Proteomes" id="UP000604117"/>
    </source>
</evidence>
<keyword evidence="5" id="KW-0804">Transcription</keyword>
<dbReference type="Gene3D" id="1.10.1740.10">
    <property type="match status" value="1"/>
</dbReference>
<dbReference type="Gene3D" id="1.10.10.10">
    <property type="entry name" value="Winged helix-like DNA-binding domain superfamily/Winged helix DNA-binding domain"/>
    <property type="match status" value="1"/>
</dbReference>
<dbReference type="NCBIfam" id="TIGR02983">
    <property type="entry name" value="SigE-fam_strep"/>
    <property type="match status" value="1"/>
</dbReference>
<dbReference type="InterPro" id="IPR036388">
    <property type="entry name" value="WH-like_DNA-bd_sf"/>
</dbReference>
<keyword evidence="4" id="KW-0238">DNA-binding</keyword>
<dbReference type="InterPro" id="IPR039425">
    <property type="entry name" value="RNA_pol_sigma-70-like"/>
</dbReference>
<evidence type="ECO:0000256" key="3">
    <source>
        <dbReference type="ARBA" id="ARBA00023082"/>
    </source>
</evidence>
<dbReference type="Proteomes" id="UP000604117">
    <property type="component" value="Unassembled WGS sequence"/>
</dbReference>
<evidence type="ECO:0000259" key="7">
    <source>
        <dbReference type="Pfam" id="PF04545"/>
    </source>
</evidence>
<keyword evidence="2" id="KW-0805">Transcription regulation</keyword>
<evidence type="ECO:0000256" key="2">
    <source>
        <dbReference type="ARBA" id="ARBA00023015"/>
    </source>
</evidence>
<dbReference type="SUPFAM" id="SSF88659">
    <property type="entry name" value="Sigma3 and sigma4 domains of RNA polymerase sigma factors"/>
    <property type="match status" value="1"/>
</dbReference>
<dbReference type="InterPro" id="IPR014325">
    <property type="entry name" value="RNA_pol_sigma-E_actinobac"/>
</dbReference>
<dbReference type="PANTHER" id="PTHR43133">
    <property type="entry name" value="RNA POLYMERASE ECF-TYPE SIGMA FACTO"/>
    <property type="match status" value="1"/>
</dbReference>
<gene>
    <name evidence="8" type="primary">rpoE_17</name>
    <name evidence="8" type="ORF">Asi02nite_39620</name>
</gene>
<comment type="caution">
    <text evidence="8">The sequence shown here is derived from an EMBL/GenBank/DDBJ whole genome shotgun (WGS) entry which is preliminary data.</text>
</comment>
<dbReference type="CDD" id="cd06171">
    <property type="entry name" value="Sigma70_r4"/>
    <property type="match status" value="1"/>
</dbReference>
<feature type="domain" description="RNA polymerase sigma-70 region 2" evidence="6">
    <location>
        <begin position="15"/>
        <end position="78"/>
    </location>
</feature>
<evidence type="ECO:0000256" key="5">
    <source>
        <dbReference type="ARBA" id="ARBA00023163"/>
    </source>
</evidence>
<protein>
    <submittedName>
        <fullName evidence="8">DNA-directed RNA polymerase sigma-70 factor</fullName>
    </submittedName>
</protein>
<keyword evidence="8" id="KW-0240">DNA-directed RNA polymerase</keyword>
<dbReference type="EMBL" id="BONE01000031">
    <property type="protein sequence ID" value="GIF74444.1"/>
    <property type="molecule type" value="Genomic_DNA"/>
</dbReference>
<dbReference type="Pfam" id="PF04542">
    <property type="entry name" value="Sigma70_r2"/>
    <property type="match status" value="1"/>
</dbReference>
<feature type="domain" description="RNA polymerase sigma-70 region 4" evidence="7">
    <location>
        <begin position="107"/>
        <end position="155"/>
    </location>
</feature>